<dbReference type="Proteomes" id="UP000823046">
    <property type="component" value="Unassembled WGS sequence"/>
</dbReference>
<name>A0ABQ7JAT2_9APIC</name>
<evidence type="ECO:0000313" key="4">
    <source>
        <dbReference type="EMBL" id="KAF8820765.1"/>
    </source>
</evidence>
<organism evidence="4 5">
    <name type="scientific">Cardiosporidium cionae</name>
    <dbReference type="NCBI Taxonomy" id="476202"/>
    <lineage>
        <taxon>Eukaryota</taxon>
        <taxon>Sar</taxon>
        <taxon>Alveolata</taxon>
        <taxon>Apicomplexa</taxon>
        <taxon>Aconoidasida</taxon>
        <taxon>Nephromycida</taxon>
        <taxon>Cardiosporidium</taxon>
    </lineage>
</organism>
<dbReference type="EMBL" id="JADAQX010000307">
    <property type="protein sequence ID" value="KAF8820765.1"/>
    <property type="molecule type" value="Genomic_DNA"/>
</dbReference>
<dbReference type="Pfam" id="PF03133">
    <property type="entry name" value="TTL"/>
    <property type="match status" value="2"/>
</dbReference>
<dbReference type="InterPro" id="IPR004344">
    <property type="entry name" value="TTL/TTLL_fam"/>
</dbReference>
<gene>
    <name evidence="4" type="ORF">IE077_004435</name>
</gene>
<dbReference type="Gene3D" id="3.30.470.20">
    <property type="entry name" value="ATP-grasp fold, B domain"/>
    <property type="match status" value="2"/>
</dbReference>
<dbReference type="PANTHER" id="PTHR12241:SF154">
    <property type="entry name" value="TUBULIN POLYGLUTAMYLASE TTLL11"/>
    <property type="match status" value="1"/>
</dbReference>
<accession>A0ABQ7JAT2</accession>
<keyword evidence="3" id="KW-0067">ATP-binding</keyword>
<dbReference type="PANTHER" id="PTHR12241">
    <property type="entry name" value="TUBULIN POLYGLUTAMYLASE"/>
    <property type="match status" value="1"/>
</dbReference>
<evidence type="ECO:0000313" key="5">
    <source>
        <dbReference type="Proteomes" id="UP000823046"/>
    </source>
</evidence>
<dbReference type="GO" id="GO:0016874">
    <property type="term" value="F:ligase activity"/>
    <property type="evidence" value="ECO:0007669"/>
    <property type="project" value="UniProtKB-KW"/>
</dbReference>
<keyword evidence="1 4" id="KW-0436">Ligase</keyword>
<evidence type="ECO:0000256" key="1">
    <source>
        <dbReference type="ARBA" id="ARBA00022598"/>
    </source>
</evidence>
<evidence type="ECO:0000256" key="2">
    <source>
        <dbReference type="ARBA" id="ARBA00022741"/>
    </source>
</evidence>
<reference evidence="4 5" key="1">
    <citation type="journal article" date="2020" name="bioRxiv">
        <title>Metabolic contributions of an alphaproteobacterial endosymbiont in the apicomplexan Cardiosporidium cionae.</title>
        <authorList>
            <person name="Hunter E.S."/>
            <person name="Paight C.J."/>
            <person name="Lane C.E."/>
        </authorList>
    </citation>
    <scope>NUCLEOTIDE SEQUENCE [LARGE SCALE GENOMIC DNA]</scope>
    <source>
        <strain evidence="4">ESH_2018</strain>
    </source>
</reference>
<keyword evidence="2" id="KW-0547">Nucleotide-binding</keyword>
<keyword evidence="5" id="KW-1185">Reference proteome</keyword>
<protein>
    <submittedName>
        <fullName evidence="4">Tubulin-tyrosine ligase family protein</fullName>
    </submittedName>
</protein>
<proteinExistence type="predicted"/>
<dbReference type="SUPFAM" id="SSF56059">
    <property type="entry name" value="Glutathione synthetase ATP-binding domain-like"/>
    <property type="match status" value="1"/>
</dbReference>
<dbReference type="PROSITE" id="PS51221">
    <property type="entry name" value="TTL"/>
    <property type="match status" value="1"/>
</dbReference>
<comment type="caution">
    <text evidence="4">The sequence shown here is derived from an EMBL/GenBank/DDBJ whole genome shotgun (WGS) entry which is preliminary data.</text>
</comment>
<evidence type="ECO:0000256" key="3">
    <source>
        <dbReference type="ARBA" id="ARBA00022840"/>
    </source>
</evidence>
<sequence>MIMINARSFILFRYPYDLVEYRLCNAHAFLEQVAHLLERKNKRVYIIKPDGGAMGHGLQLVTRLTDIKTHILKGCGRYIVQKYIPNPCLLNKRKFDFRIYALLTSVLGRPQAFVSKLGMVRFCTEEYCVPTRKNINNPFMHLTNYSINKDNHEKYIRSKDVHDKTNTKRLLEDVFEDLETKGLDILLDARGKAWLLEVNANPSLRIDYFDSKIGGRSSKNLKHSDEDR</sequence>